<proteinExistence type="predicted"/>
<keyword evidence="2" id="KW-1185">Reference proteome</keyword>
<name>A0A4C1ZEI1_EUMVA</name>
<evidence type="ECO:0000313" key="2">
    <source>
        <dbReference type="Proteomes" id="UP000299102"/>
    </source>
</evidence>
<comment type="caution">
    <text evidence="1">The sequence shown here is derived from an EMBL/GenBank/DDBJ whole genome shotgun (WGS) entry which is preliminary data.</text>
</comment>
<accession>A0A4C1ZEI1</accession>
<gene>
    <name evidence="1" type="ORF">EVAR_67062_1</name>
</gene>
<organism evidence="1 2">
    <name type="scientific">Eumeta variegata</name>
    <name type="common">Bagworm moth</name>
    <name type="synonym">Eumeta japonica</name>
    <dbReference type="NCBI Taxonomy" id="151549"/>
    <lineage>
        <taxon>Eukaryota</taxon>
        <taxon>Metazoa</taxon>
        <taxon>Ecdysozoa</taxon>
        <taxon>Arthropoda</taxon>
        <taxon>Hexapoda</taxon>
        <taxon>Insecta</taxon>
        <taxon>Pterygota</taxon>
        <taxon>Neoptera</taxon>
        <taxon>Endopterygota</taxon>
        <taxon>Lepidoptera</taxon>
        <taxon>Glossata</taxon>
        <taxon>Ditrysia</taxon>
        <taxon>Tineoidea</taxon>
        <taxon>Psychidae</taxon>
        <taxon>Oiketicinae</taxon>
        <taxon>Eumeta</taxon>
    </lineage>
</organism>
<protein>
    <submittedName>
        <fullName evidence="1">Uncharacterized protein</fullName>
    </submittedName>
</protein>
<dbReference type="AlphaFoldDB" id="A0A4C1ZEI1"/>
<reference evidence="1 2" key="1">
    <citation type="journal article" date="2019" name="Commun. Biol.">
        <title>The bagworm genome reveals a unique fibroin gene that provides high tensile strength.</title>
        <authorList>
            <person name="Kono N."/>
            <person name="Nakamura H."/>
            <person name="Ohtoshi R."/>
            <person name="Tomita M."/>
            <person name="Numata K."/>
            <person name="Arakawa K."/>
        </authorList>
    </citation>
    <scope>NUCLEOTIDE SEQUENCE [LARGE SCALE GENOMIC DNA]</scope>
</reference>
<dbReference type="EMBL" id="BGZK01001844">
    <property type="protein sequence ID" value="GBP87211.1"/>
    <property type="molecule type" value="Genomic_DNA"/>
</dbReference>
<sequence length="86" mass="9652">MESSYLQSRLETSKKHCYALRHVVTVPPPRLNCADCIVNCGISRSWRDEGACAGGARGGRHEGGKDSITFARIQYTCRIFTRYVDK</sequence>
<dbReference type="Proteomes" id="UP000299102">
    <property type="component" value="Unassembled WGS sequence"/>
</dbReference>
<evidence type="ECO:0000313" key="1">
    <source>
        <dbReference type="EMBL" id="GBP87211.1"/>
    </source>
</evidence>